<feature type="compositionally biased region" description="Low complexity" evidence="1">
    <location>
        <begin position="1"/>
        <end position="18"/>
    </location>
</feature>
<dbReference type="EMBL" id="FNFF01000013">
    <property type="protein sequence ID" value="SDK86409.1"/>
    <property type="molecule type" value="Genomic_DNA"/>
</dbReference>
<dbReference type="AlphaFoldDB" id="A0A1G9FDF4"/>
<name>A0A1G9FDF4_9ACTN</name>
<evidence type="ECO:0000313" key="3">
    <source>
        <dbReference type="Proteomes" id="UP000199155"/>
    </source>
</evidence>
<protein>
    <submittedName>
        <fullName evidence="2">Uncharacterized protein</fullName>
    </submittedName>
</protein>
<proteinExistence type="predicted"/>
<feature type="region of interest" description="Disordered" evidence="1">
    <location>
        <begin position="1"/>
        <end position="29"/>
    </location>
</feature>
<evidence type="ECO:0000256" key="1">
    <source>
        <dbReference type="SAM" id="MobiDB-lite"/>
    </source>
</evidence>
<accession>A0A1G9FDF4</accession>
<organism evidence="2 3">
    <name type="scientific">Streptomyces indicus</name>
    <dbReference type="NCBI Taxonomy" id="417292"/>
    <lineage>
        <taxon>Bacteria</taxon>
        <taxon>Bacillati</taxon>
        <taxon>Actinomycetota</taxon>
        <taxon>Actinomycetes</taxon>
        <taxon>Kitasatosporales</taxon>
        <taxon>Streptomycetaceae</taxon>
        <taxon>Streptomyces</taxon>
    </lineage>
</organism>
<sequence length="29" mass="3084">MRRVTTTGPDGAPTGPHPFCGTQLREETA</sequence>
<keyword evidence="3" id="KW-1185">Reference proteome</keyword>
<reference evidence="2 3" key="1">
    <citation type="submission" date="2016-10" db="EMBL/GenBank/DDBJ databases">
        <authorList>
            <person name="de Groot N.N."/>
        </authorList>
    </citation>
    <scope>NUCLEOTIDE SEQUENCE [LARGE SCALE GENOMIC DNA]</scope>
    <source>
        <strain evidence="2 3">CGMCC 4.5727</strain>
    </source>
</reference>
<gene>
    <name evidence="2" type="ORF">SAMN05421806_11354</name>
</gene>
<evidence type="ECO:0000313" key="2">
    <source>
        <dbReference type="EMBL" id="SDK86409.1"/>
    </source>
</evidence>
<dbReference type="Proteomes" id="UP000199155">
    <property type="component" value="Unassembled WGS sequence"/>
</dbReference>